<dbReference type="RefSeq" id="WP_188613262.1">
    <property type="nucleotide sequence ID" value="NZ_BMJT01000001.1"/>
</dbReference>
<dbReference type="PROSITE" id="PS51272">
    <property type="entry name" value="SLH"/>
    <property type="match status" value="3"/>
</dbReference>
<evidence type="ECO:0000313" key="4">
    <source>
        <dbReference type="Proteomes" id="UP000616608"/>
    </source>
</evidence>
<sequence length="1055" mass="118308">MKFTQKWVSFAFILLLIIVWFPQQSLAAAYDHEHGHETLDVRFWNNEAPDIGFYINASARYILETVDRPQVGSTFGDWSVMDLLRAKYTGYDYINHIPGRYFSDYITHVEQYVKDKKGVLDIAKSTEWSRLMLALSAIGHDVHNVGGYNFPSYLSQSHKFSYRQGINGPIWELIAMNTGNYQFDVPTTEDSNTAGKMIDYILKREVENGGWTLFGNKADPDITGMALQALAPYYLDKSKFTQAGTKHSHVELKASVERALSKMADIQHVNGSYEAWGNVTAESTVQVLVAVTALQMDPLAPSITLPTINKTISFVTSGGIHDGVKSNNMIDALLSFWAPNSGSSAEVGGFKHVTSGYDGGGGSGIGVDAMATDQVLYGLIAYDRFKKGKNALYNMTDMINGEHQNMYASQVNIELNGNVIIETTTKHQSPYSTVHLPDPPGVMSWNTKADGTGVRYYPKDKLVVPEHSITLYAQKSGGANEVDTNKVQDVIALINTLPASTQLKREHATEVARARGNYDKLNSEEKKRITNYNTLVAIEIKMNQILNQYDDELRVDTLIRTINDLYQIQPLTIDYKLAVENARRAYNALSASERLQITNYNKLQELEAKMAILIELDKEEQDDAINNGGVPQRMAEEVKKMIQQLPTLTQLKKDDALEVKKARLYYDSLSSDQQKIVTNIKDLEAAEKRIDELIKAALDQEEFEDDTDFDAYHEMVLKGDKLTITSTKSAGAFKIVLPDKVLQTVMDTKVKQIELKDERGVQWLIDNKVLQKALNQTRAEKLQLYISQYDYDSSLFEVKLATIQGKKETPITLPNTFIKITIPYTFFVDGQHVNKLTLFREEGRDIKTTPYTSSNKHIMMQLQRGGIFWFGKKEATFSDLANLANRDEVLALAERQIIKGRLDGTFGPYENITRAQFATMVARALGVTPQTTKSPFMDVRGKAFEQDVQALYEAGIIQGVNATTFNPQGKLTRQQAAVMMARTLRYADFKTETISPNTNFKDVNRISEAALRDIGVLNTLDIMSGNANGFNPSGHLTRAQMAKILKRTLGIIEML</sequence>
<dbReference type="AlphaFoldDB" id="A0A917FXR2"/>
<gene>
    <name evidence="3" type="ORF">GCM10007425_03230</name>
</gene>
<dbReference type="InterPro" id="IPR008930">
    <property type="entry name" value="Terpenoid_cyclase/PrenylTrfase"/>
</dbReference>
<dbReference type="PANTHER" id="PTHR43308">
    <property type="entry name" value="OUTER MEMBRANE PROTEIN ALPHA-RELATED"/>
    <property type="match status" value="1"/>
</dbReference>
<reference evidence="3" key="2">
    <citation type="submission" date="2020-09" db="EMBL/GenBank/DDBJ databases">
        <authorList>
            <person name="Sun Q."/>
            <person name="Zhou Y."/>
        </authorList>
    </citation>
    <scope>NUCLEOTIDE SEQUENCE</scope>
    <source>
        <strain evidence="3">CGMCC 1.15760</strain>
    </source>
</reference>
<dbReference type="Pfam" id="PF00395">
    <property type="entry name" value="SLH"/>
    <property type="match status" value="3"/>
</dbReference>
<proteinExistence type="predicted"/>
<feature type="domain" description="SLH" evidence="2">
    <location>
        <begin position="997"/>
        <end position="1055"/>
    </location>
</feature>
<comment type="caution">
    <text evidence="3">The sequence shown here is derived from an EMBL/GenBank/DDBJ whole genome shotgun (WGS) entry which is preliminary data.</text>
</comment>
<evidence type="ECO:0000313" key="3">
    <source>
        <dbReference type="EMBL" id="GGG12256.1"/>
    </source>
</evidence>
<evidence type="ECO:0000256" key="1">
    <source>
        <dbReference type="ARBA" id="ARBA00022729"/>
    </source>
</evidence>
<feature type="domain" description="SLH" evidence="2">
    <location>
        <begin position="936"/>
        <end position="994"/>
    </location>
</feature>
<dbReference type="InterPro" id="IPR051465">
    <property type="entry name" value="Cell_Envelope_Struct_Comp"/>
</dbReference>
<name>A0A917FXR2_9BACI</name>
<dbReference type="EMBL" id="BMJT01000001">
    <property type="protein sequence ID" value="GGG12256.1"/>
    <property type="molecule type" value="Genomic_DNA"/>
</dbReference>
<feature type="domain" description="SLH" evidence="2">
    <location>
        <begin position="872"/>
        <end position="935"/>
    </location>
</feature>
<protein>
    <recommendedName>
        <fullName evidence="2">SLH domain-containing protein</fullName>
    </recommendedName>
</protein>
<keyword evidence="1" id="KW-0732">Signal</keyword>
<keyword evidence="4" id="KW-1185">Reference proteome</keyword>
<organism evidence="3 4">
    <name type="scientific">Lysinibacillus alkalisoli</name>
    <dbReference type="NCBI Taxonomy" id="1911548"/>
    <lineage>
        <taxon>Bacteria</taxon>
        <taxon>Bacillati</taxon>
        <taxon>Bacillota</taxon>
        <taxon>Bacilli</taxon>
        <taxon>Bacillales</taxon>
        <taxon>Bacillaceae</taxon>
        <taxon>Lysinibacillus</taxon>
    </lineage>
</organism>
<dbReference type="Proteomes" id="UP000616608">
    <property type="component" value="Unassembled WGS sequence"/>
</dbReference>
<dbReference type="Gene3D" id="1.50.10.20">
    <property type="match status" value="1"/>
</dbReference>
<dbReference type="InterPro" id="IPR001119">
    <property type="entry name" value="SLH_dom"/>
</dbReference>
<reference evidence="3" key="1">
    <citation type="journal article" date="2014" name="Int. J. Syst. Evol. Microbiol.">
        <title>Complete genome sequence of Corynebacterium casei LMG S-19264T (=DSM 44701T), isolated from a smear-ripened cheese.</title>
        <authorList>
            <consortium name="US DOE Joint Genome Institute (JGI-PGF)"/>
            <person name="Walter F."/>
            <person name="Albersmeier A."/>
            <person name="Kalinowski J."/>
            <person name="Ruckert C."/>
        </authorList>
    </citation>
    <scope>NUCLEOTIDE SEQUENCE</scope>
    <source>
        <strain evidence="3">CGMCC 1.15760</strain>
    </source>
</reference>
<dbReference type="SUPFAM" id="SSF48239">
    <property type="entry name" value="Terpenoid cyclases/Protein prenyltransferases"/>
    <property type="match status" value="1"/>
</dbReference>
<accession>A0A917FXR2</accession>
<evidence type="ECO:0000259" key="2">
    <source>
        <dbReference type="PROSITE" id="PS51272"/>
    </source>
</evidence>